<feature type="active site" description="Proton donor" evidence="2">
    <location>
        <position position="45"/>
    </location>
</feature>
<protein>
    <recommendedName>
        <fullName evidence="5">NADP-dependent oxidoreductase domain-containing protein</fullName>
    </recommendedName>
</protein>
<dbReference type="Gene3D" id="3.20.20.100">
    <property type="entry name" value="NADP-dependent oxidoreductase domain"/>
    <property type="match status" value="1"/>
</dbReference>
<dbReference type="GO" id="GO:0016616">
    <property type="term" value="F:oxidoreductase activity, acting on the CH-OH group of donors, NAD or NADP as acceptor"/>
    <property type="evidence" value="ECO:0007669"/>
    <property type="project" value="UniProtKB-ARBA"/>
</dbReference>
<evidence type="ECO:0000256" key="2">
    <source>
        <dbReference type="PIRSR" id="PIRSR000097-1"/>
    </source>
</evidence>
<gene>
    <name evidence="6" type="ORF">INT45_011052</name>
</gene>
<evidence type="ECO:0000313" key="6">
    <source>
        <dbReference type="EMBL" id="KAG2228260.1"/>
    </source>
</evidence>
<dbReference type="InterPro" id="IPR023210">
    <property type="entry name" value="NADP_OxRdtase_dom"/>
</dbReference>
<evidence type="ECO:0000256" key="3">
    <source>
        <dbReference type="PIRSR" id="PIRSR000097-2"/>
    </source>
</evidence>
<evidence type="ECO:0000313" key="7">
    <source>
        <dbReference type="Proteomes" id="UP000646827"/>
    </source>
</evidence>
<evidence type="ECO:0000259" key="5">
    <source>
        <dbReference type="Pfam" id="PF00248"/>
    </source>
</evidence>
<dbReference type="FunFam" id="3.20.20.100:FF:000002">
    <property type="entry name" value="2,5-diketo-D-gluconic acid reductase A"/>
    <property type="match status" value="1"/>
</dbReference>
<dbReference type="OrthoDB" id="416253at2759"/>
<dbReference type="SUPFAM" id="SSF51430">
    <property type="entry name" value="NAD(P)-linked oxidoreductase"/>
    <property type="match status" value="1"/>
</dbReference>
<organism evidence="6 7">
    <name type="scientific">Circinella minor</name>
    <dbReference type="NCBI Taxonomy" id="1195481"/>
    <lineage>
        <taxon>Eukaryota</taxon>
        <taxon>Fungi</taxon>
        <taxon>Fungi incertae sedis</taxon>
        <taxon>Mucoromycota</taxon>
        <taxon>Mucoromycotina</taxon>
        <taxon>Mucoromycetes</taxon>
        <taxon>Mucorales</taxon>
        <taxon>Lichtheimiaceae</taxon>
        <taxon>Circinella</taxon>
    </lineage>
</organism>
<feature type="binding site" evidence="3">
    <location>
        <position position="103"/>
    </location>
    <ligand>
        <name>substrate</name>
    </ligand>
</feature>
<dbReference type="EMBL" id="JAEPRB010000001">
    <property type="protein sequence ID" value="KAG2228260.1"/>
    <property type="molecule type" value="Genomic_DNA"/>
</dbReference>
<dbReference type="InterPro" id="IPR018170">
    <property type="entry name" value="Aldo/ket_reductase_CS"/>
</dbReference>
<name>A0A8H7VPI1_9FUNG</name>
<keyword evidence="7" id="KW-1185">Reference proteome</keyword>
<dbReference type="InterPro" id="IPR036812">
    <property type="entry name" value="NAD(P)_OxRdtase_dom_sf"/>
</dbReference>
<dbReference type="InterPro" id="IPR020471">
    <property type="entry name" value="AKR"/>
</dbReference>
<feature type="site" description="Lowers pKa of active site Tyr" evidence="4">
    <location>
        <position position="70"/>
    </location>
</feature>
<dbReference type="PRINTS" id="PR00069">
    <property type="entry name" value="ALDKETRDTASE"/>
</dbReference>
<dbReference type="PANTHER" id="PTHR11732">
    <property type="entry name" value="ALDO/KETO REDUCTASE"/>
    <property type="match status" value="1"/>
</dbReference>
<feature type="non-terminal residue" evidence="6">
    <location>
        <position position="1"/>
    </location>
</feature>
<dbReference type="PIRSF" id="PIRSF000097">
    <property type="entry name" value="AKR"/>
    <property type="match status" value="1"/>
</dbReference>
<evidence type="ECO:0000256" key="4">
    <source>
        <dbReference type="PIRSR" id="PIRSR000097-3"/>
    </source>
</evidence>
<accession>A0A8H7VPI1</accession>
<dbReference type="PROSITE" id="PS00062">
    <property type="entry name" value="ALDOKETO_REDUCTASE_2"/>
    <property type="match status" value="1"/>
</dbReference>
<evidence type="ECO:0000256" key="1">
    <source>
        <dbReference type="ARBA" id="ARBA00023002"/>
    </source>
</evidence>
<reference evidence="6 7" key="1">
    <citation type="submission" date="2020-12" db="EMBL/GenBank/DDBJ databases">
        <title>Metabolic potential, ecology and presence of endohyphal bacteria is reflected in genomic diversity of Mucoromycotina.</title>
        <authorList>
            <person name="Muszewska A."/>
            <person name="Okrasinska A."/>
            <person name="Steczkiewicz K."/>
            <person name="Drgas O."/>
            <person name="Orlowska M."/>
            <person name="Perlinska-Lenart U."/>
            <person name="Aleksandrzak-Piekarczyk T."/>
            <person name="Szatraj K."/>
            <person name="Zielenkiewicz U."/>
            <person name="Pilsyk S."/>
            <person name="Malc E."/>
            <person name="Mieczkowski P."/>
            <person name="Kruszewska J.S."/>
            <person name="Biernat P."/>
            <person name="Pawlowska J."/>
        </authorList>
    </citation>
    <scope>NUCLEOTIDE SEQUENCE [LARGE SCALE GENOMIC DNA]</scope>
    <source>
        <strain evidence="6 7">CBS 142.35</strain>
    </source>
</reference>
<dbReference type="Proteomes" id="UP000646827">
    <property type="component" value="Unassembled WGS sequence"/>
</dbReference>
<dbReference type="Pfam" id="PF00248">
    <property type="entry name" value="Aldo_ket_red"/>
    <property type="match status" value="1"/>
</dbReference>
<keyword evidence="1" id="KW-0560">Oxidoreductase</keyword>
<dbReference type="CDD" id="cd19071">
    <property type="entry name" value="AKR_AKR1-5-like"/>
    <property type="match status" value="1"/>
</dbReference>
<comment type="caution">
    <text evidence="6">The sequence shown here is derived from an EMBL/GenBank/DDBJ whole genome shotgun (WGS) entry which is preliminary data.</text>
</comment>
<dbReference type="PROSITE" id="PS00798">
    <property type="entry name" value="ALDOKETO_REDUCTASE_1"/>
    <property type="match status" value="1"/>
</dbReference>
<proteinExistence type="predicted"/>
<dbReference type="AlphaFoldDB" id="A0A8H7VPI1"/>
<sequence>LNSGYDFPVIGYGTFGGTDAPPEVYKGTKYALEAGYRHIDTAYSYETEEVVGKAVRESGIDRKEIFITTKLSQPFHEPKHVRPACERSLKLLDMDYIDLYLIHWPFGWKYHGYEFEDLKHTDENGHREISDVSFIDTYRAMEELVKAGLVKSIGLSNFTIPMMEQILKECEIPPAVNQVEIHPSLPQEELLTFCKEHNIVVTAHSPLANPGHRGRLAMLDHPTVLNVAKKYNTTPVQILLNWGLSRGYSIIPKSARPERIKANLTVIRLDQKDIDEITNIGKDSTIRVCDPVRYFGPDFDIFDDYKNTSK</sequence>
<feature type="domain" description="NADP-dependent oxidoreductase" evidence="5">
    <location>
        <begin position="10"/>
        <end position="280"/>
    </location>
</feature>